<dbReference type="InterPro" id="IPR025269">
    <property type="entry name" value="SAM-like_dom"/>
</dbReference>
<keyword evidence="1" id="KW-0238">DNA-binding</keyword>
<sequence length="445" mass="51358">MATVNAVVYDQFKREDGTFHVQIKVFHKDVRRFIETNHYVTARQLDGNLKIKDKHILKSLDETLTDYRKTIGDLAPKLDFFTCDDLKAYLINKDKEVDFIAFCAQHIASLRKAKRDGTADNHRAVRNSLIDYFKKQSVSISEINSGMLFSYEKWLQTDRTMVRVNQLGKEVTTTEKGMQTGGIYSHMRDLRTLFNEARKIYNNEDIGVIKIKHYPFKVYKIGAPPKTKKRNISAEQVNKLKKCAVNPDSRAELARDLFMLSFYMCGMNAVDFYNLSSYEPESTRLEYNRSKTSGLRDDDAFISIKIVPEARPLLEKYIGKLQNRYSTYNGLDTALSKGMQQLRTTTGVPDITFYWARHTFATIARNKCHMDKDSIAEALNHVDGDHKITDIYIEKDWSIVDKVQAAVMRFFRGLNKPKPAKPQTSTINELNDPIEHRKTMRLVSA</sequence>
<dbReference type="InterPro" id="IPR011010">
    <property type="entry name" value="DNA_brk_join_enz"/>
</dbReference>
<dbReference type="Proteomes" id="UP000466586">
    <property type="component" value="Unassembled WGS sequence"/>
</dbReference>
<organism evidence="4 5">
    <name type="scientific">Hufsiella arboris</name>
    <dbReference type="NCBI Taxonomy" id="2695275"/>
    <lineage>
        <taxon>Bacteria</taxon>
        <taxon>Pseudomonadati</taxon>
        <taxon>Bacteroidota</taxon>
        <taxon>Sphingobacteriia</taxon>
        <taxon>Sphingobacteriales</taxon>
        <taxon>Sphingobacteriaceae</taxon>
        <taxon>Hufsiella</taxon>
    </lineage>
</organism>
<dbReference type="Pfam" id="PF13102">
    <property type="entry name" value="Phage_int_SAM_5"/>
    <property type="match status" value="1"/>
</dbReference>
<gene>
    <name evidence="4" type="ORF">GS399_13715</name>
</gene>
<comment type="caution">
    <text evidence="4">The sequence shown here is derived from an EMBL/GenBank/DDBJ whole genome shotgun (WGS) entry which is preliminary data.</text>
</comment>
<proteinExistence type="predicted"/>
<dbReference type="EMBL" id="WVHT01000006">
    <property type="protein sequence ID" value="MXV52034.1"/>
    <property type="molecule type" value="Genomic_DNA"/>
</dbReference>
<reference evidence="4 5" key="1">
    <citation type="submission" date="2019-11" db="EMBL/GenBank/DDBJ databases">
        <title>Pedobacter sp. HMF7647 Genome sequencing and assembly.</title>
        <authorList>
            <person name="Kang H."/>
            <person name="Kim H."/>
            <person name="Joh K."/>
        </authorList>
    </citation>
    <scope>NUCLEOTIDE SEQUENCE [LARGE SCALE GENOMIC DNA]</scope>
    <source>
        <strain evidence="4 5">HMF7647</strain>
    </source>
</reference>
<name>A0A7K1YBR1_9SPHI</name>
<dbReference type="InterPro" id="IPR013762">
    <property type="entry name" value="Integrase-like_cat_sf"/>
</dbReference>
<dbReference type="GO" id="GO:0015074">
    <property type="term" value="P:DNA integration"/>
    <property type="evidence" value="ECO:0007669"/>
    <property type="project" value="InterPro"/>
</dbReference>
<dbReference type="PANTHER" id="PTHR30349">
    <property type="entry name" value="PHAGE INTEGRASE-RELATED"/>
    <property type="match status" value="1"/>
</dbReference>
<dbReference type="GO" id="GO:0006310">
    <property type="term" value="P:DNA recombination"/>
    <property type="evidence" value="ECO:0007669"/>
    <property type="project" value="UniProtKB-KW"/>
</dbReference>
<dbReference type="GO" id="GO:0003677">
    <property type="term" value="F:DNA binding"/>
    <property type="evidence" value="ECO:0007669"/>
    <property type="project" value="UniProtKB-KW"/>
</dbReference>
<keyword evidence="2" id="KW-0233">DNA recombination</keyword>
<evidence type="ECO:0000256" key="1">
    <source>
        <dbReference type="ARBA" id="ARBA00023125"/>
    </source>
</evidence>
<dbReference type="Gene3D" id="1.10.443.10">
    <property type="entry name" value="Intergrase catalytic core"/>
    <property type="match status" value="1"/>
</dbReference>
<dbReference type="InterPro" id="IPR050090">
    <property type="entry name" value="Tyrosine_recombinase_XerCD"/>
</dbReference>
<evidence type="ECO:0000313" key="4">
    <source>
        <dbReference type="EMBL" id="MXV52034.1"/>
    </source>
</evidence>
<evidence type="ECO:0000259" key="3">
    <source>
        <dbReference type="Pfam" id="PF13102"/>
    </source>
</evidence>
<accession>A0A7K1YBR1</accession>
<dbReference type="AlphaFoldDB" id="A0A7K1YBR1"/>
<evidence type="ECO:0000256" key="2">
    <source>
        <dbReference type="ARBA" id="ARBA00023172"/>
    </source>
</evidence>
<evidence type="ECO:0000313" key="5">
    <source>
        <dbReference type="Proteomes" id="UP000466586"/>
    </source>
</evidence>
<dbReference type="Gene3D" id="1.10.150.130">
    <property type="match status" value="1"/>
</dbReference>
<dbReference type="InterPro" id="IPR010998">
    <property type="entry name" value="Integrase_recombinase_N"/>
</dbReference>
<dbReference type="PANTHER" id="PTHR30349:SF64">
    <property type="entry name" value="PROPHAGE INTEGRASE INTD-RELATED"/>
    <property type="match status" value="1"/>
</dbReference>
<dbReference type="SUPFAM" id="SSF56349">
    <property type="entry name" value="DNA breaking-rejoining enzymes"/>
    <property type="match status" value="1"/>
</dbReference>
<protein>
    <submittedName>
        <fullName evidence="4">Recombinase</fullName>
    </submittedName>
</protein>
<dbReference type="RefSeq" id="WP_160845217.1">
    <property type="nucleotide sequence ID" value="NZ_WVHT01000006.1"/>
</dbReference>
<keyword evidence="5" id="KW-1185">Reference proteome</keyword>
<feature type="domain" description="Phage integrase SAM-like" evidence="3">
    <location>
        <begin position="98"/>
        <end position="215"/>
    </location>
</feature>